<comment type="subcellular location">
    <subcellularLocation>
        <location evidence="1">Cell membrane</location>
        <topology evidence="1">Multi-pass membrane protein</topology>
    </subcellularLocation>
</comment>
<feature type="transmembrane region" description="Helical" evidence="8">
    <location>
        <begin position="70"/>
        <end position="92"/>
    </location>
</feature>
<evidence type="ECO:0000256" key="3">
    <source>
        <dbReference type="ARBA" id="ARBA00022475"/>
    </source>
</evidence>
<dbReference type="PANTHER" id="PTHR34582:SF6">
    <property type="entry name" value="UPF0702 TRANSMEMBRANE PROTEIN YCAP"/>
    <property type="match status" value="1"/>
</dbReference>
<comment type="similarity">
    <text evidence="2">Belongs to the UPF0702 family.</text>
</comment>
<dbReference type="InterPro" id="IPR007353">
    <property type="entry name" value="DUF421"/>
</dbReference>
<dbReference type="Proteomes" id="UP000325785">
    <property type="component" value="Chromosome"/>
</dbReference>
<evidence type="ECO:0000313" key="12">
    <source>
        <dbReference type="Proteomes" id="UP000325785"/>
    </source>
</evidence>
<name>A0A5P3AAD6_9RHOB</name>
<dbReference type="Pfam" id="PF20730">
    <property type="entry name" value="YetF_N"/>
    <property type="match status" value="1"/>
</dbReference>
<dbReference type="KEGG" id="rid:RIdsm_01957"/>
<evidence type="ECO:0000256" key="7">
    <source>
        <dbReference type="SAM" id="MobiDB-lite"/>
    </source>
</evidence>
<keyword evidence="6 8" id="KW-0472">Membrane</keyword>
<evidence type="ECO:0000259" key="9">
    <source>
        <dbReference type="Pfam" id="PF04239"/>
    </source>
</evidence>
<dbReference type="InterPro" id="IPR023090">
    <property type="entry name" value="UPF0702_alpha/beta_dom_sf"/>
</dbReference>
<proteinExistence type="inferred from homology"/>
<evidence type="ECO:0000256" key="8">
    <source>
        <dbReference type="SAM" id="Phobius"/>
    </source>
</evidence>
<evidence type="ECO:0000256" key="2">
    <source>
        <dbReference type="ARBA" id="ARBA00006448"/>
    </source>
</evidence>
<dbReference type="Gene3D" id="3.30.240.20">
    <property type="entry name" value="bsu07140 like domains"/>
    <property type="match status" value="1"/>
</dbReference>
<protein>
    <recommendedName>
        <fullName evidence="13">DUF421 domain-containing protein</fullName>
    </recommendedName>
</protein>
<dbReference type="EMBL" id="CP031598">
    <property type="protein sequence ID" value="QEW26161.1"/>
    <property type="molecule type" value="Genomic_DNA"/>
</dbReference>
<feature type="transmembrane region" description="Helical" evidence="8">
    <location>
        <begin position="15"/>
        <end position="33"/>
    </location>
</feature>
<dbReference type="AlphaFoldDB" id="A0A5P3AAD6"/>
<evidence type="ECO:0000256" key="6">
    <source>
        <dbReference type="ARBA" id="ARBA00023136"/>
    </source>
</evidence>
<feature type="region of interest" description="Disordered" evidence="7">
    <location>
        <begin position="159"/>
        <end position="181"/>
    </location>
</feature>
<reference evidence="11 12" key="1">
    <citation type="submission" date="2018-08" db="EMBL/GenBank/DDBJ databases">
        <title>Genetic Globetrotter - A new plasmid hitch-hiking vast phylogenetic and geographic distances.</title>
        <authorList>
            <person name="Vollmers J."/>
            <person name="Petersen J."/>
        </authorList>
    </citation>
    <scope>NUCLEOTIDE SEQUENCE [LARGE SCALE GENOMIC DNA]</scope>
    <source>
        <strain evidence="11 12">DSM 26383</strain>
    </source>
</reference>
<keyword evidence="5 8" id="KW-1133">Transmembrane helix</keyword>
<dbReference type="PANTHER" id="PTHR34582">
    <property type="entry name" value="UPF0702 TRANSMEMBRANE PROTEIN YCAP"/>
    <property type="match status" value="1"/>
</dbReference>
<keyword evidence="4 8" id="KW-0812">Transmembrane</keyword>
<dbReference type="RefSeq" id="WP_057813647.1">
    <property type="nucleotide sequence ID" value="NZ_CP031598.1"/>
</dbReference>
<evidence type="ECO:0000313" key="11">
    <source>
        <dbReference type="EMBL" id="QEW26161.1"/>
    </source>
</evidence>
<feature type="transmembrane region" description="Helical" evidence="8">
    <location>
        <begin position="45"/>
        <end position="64"/>
    </location>
</feature>
<dbReference type="GO" id="GO:0005886">
    <property type="term" value="C:plasma membrane"/>
    <property type="evidence" value="ECO:0007669"/>
    <property type="project" value="UniProtKB-SubCell"/>
</dbReference>
<evidence type="ECO:0000256" key="4">
    <source>
        <dbReference type="ARBA" id="ARBA00022692"/>
    </source>
</evidence>
<evidence type="ECO:0000256" key="1">
    <source>
        <dbReference type="ARBA" id="ARBA00004651"/>
    </source>
</evidence>
<feature type="domain" description="YetF-like N-terminal transmembrane" evidence="10">
    <location>
        <begin position="23"/>
        <end position="84"/>
    </location>
</feature>
<gene>
    <name evidence="11" type="ORF">RIdsm_01957</name>
</gene>
<feature type="domain" description="YetF C-terminal" evidence="9">
    <location>
        <begin position="93"/>
        <end position="159"/>
    </location>
</feature>
<dbReference type="InterPro" id="IPR048454">
    <property type="entry name" value="YetF_N"/>
</dbReference>
<accession>A0A5P3AAD6</accession>
<evidence type="ECO:0000256" key="5">
    <source>
        <dbReference type="ARBA" id="ARBA00022989"/>
    </source>
</evidence>
<keyword evidence="3" id="KW-1003">Cell membrane</keyword>
<evidence type="ECO:0008006" key="13">
    <source>
        <dbReference type="Google" id="ProtNLM"/>
    </source>
</evidence>
<sequence>MVQIENMFFESWSDLLRVVLVGTLAYVALVAMLRISGKRTLAKLNAFDLVVTVAIGSTLATILLSKTVTLFEGLTALLLLIGLQWAVTATSVRWPRLARLVRSEPQLLVYRGETCPDALRRERVTLSELDTVLRSAGLAAPEQAQAVVLESDGSFSVTALPGTSDTDKLPAGVSGKGAGPA</sequence>
<evidence type="ECO:0000259" key="10">
    <source>
        <dbReference type="Pfam" id="PF20730"/>
    </source>
</evidence>
<organism evidence="11 12">
    <name type="scientific">Roseovarius indicus</name>
    <dbReference type="NCBI Taxonomy" id="540747"/>
    <lineage>
        <taxon>Bacteria</taxon>
        <taxon>Pseudomonadati</taxon>
        <taxon>Pseudomonadota</taxon>
        <taxon>Alphaproteobacteria</taxon>
        <taxon>Rhodobacterales</taxon>
        <taxon>Roseobacteraceae</taxon>
        <taxon>Roseovarius</taxon>
    </lineage>
</organism>
<dbReference type="Pfam" id="PF04239">
    <property type="entry name" value="DUF421"/>
    <property type="match status" value="1"/>
</dbReference>